<dbReference type="GO" id="GO:0003677">
    <property type="term" value="F:DNA binding"/>
    <property type="evidence" value="ECO:0007669"/>
    <property type="project" value="UniProtKB-KW"/>
</dbReference>
<evidence type="ECO:0000313" key="6">
    <source>
        <dbReference type="Proteomes" id="UP000612855"/>
    </source>
</evidence>
<dbReference type="GO" id="GO:0003700">
    <property type="term" value="F:DNA-binding transcription factor activity"/>
    <property type="evidence" value="ECO:0007669"/>
    <property type="project" value="InterPro"/>
</dbReference>
<dbReference type="InterPro" id="IPR000524">
    <property type="entry name" value="Tscrpt_reg_HTH_GntR"/>
</dbReference>
<dbReference type="Pfam" id="PF00392">
    <property type="entry name" value="GntR"/>
    <property type="match status" value="1"/>
</dbReference>
<accession>A0A917A9C2</accession>
<keyword evidence="6" id="KW-1185">Reference proteome</keyword>
<dbReference type="SUPFAM" id="SSF46785">
    <property type="entry name" value="Winged helix' DNA-binding domain"/>
    <property type="match status" value="1"/>
</dbReference>
<sequence>MSDVIPLPRDEDGSIRGRVVAMLRAGTLGPGDRLMEADLAARFRTSRTPVREALRQLEAEGLVSHVPRVGATVRRLDYSEVVELYEMRAVMEGTAARLAARMASAVELAALAEVNLALAEATEPARAAALNRVFHARLLDAARNRFLSQAALGLERTMSILGPSTLGDAARAAAAVEEHSAVLDALSARDGAQAEALMRRHIEGAQAQRMRQMTAGAGA</sequence>
<keyword evidence="3" id="KW-0804">Transcription</keyword>
<keyword evidence="2" id="KW-0238">DNA-binding</keyword>
<dbReference type="AlphaFoldDB" id="A0A917A9C2"/>
<dbReference type="PANTHER" id="PTHR43537:SF49">
    <property type="entry name" value="TRANSCRIPTIONAL REGULATORY PROTEIN"/>
    <property type="match status" value="1"/>
</dbReference>
<dbReference type="Gene3D" id="1.20.120.530">
    <property type="entry name" value="GntR ligand-binding domain-like"/>
    <property type="match status" value="1"/>
</dbReference>
<dbReference type="Proteomes" id="UP000612855">
    <property type="component" value="Unassembled WGS sequence"/>
</dbReference>
<dbReference type="InterPro" id="IPR011711">
    <property type="entry name" value="GntR_C"/>
</dbReference>
<comment type="caution">
    <text evidence="5">The sequence shown here is derived from an EMBL/GenBank/DDBJ whole genome shotgun (WGS) entry which is preliminary data.</text>
</comment>
<name>A0A917A9C2_9RHOB</name>
<dbReference type="InterPro" id="IPR036390">
    <property type="entry name" value="WH_DNA-bd_sf"/>
</dbReference>
<evidence type="ECO:0000313" key="5">
    <source>
        <dbReference type="EMBL" id="GGE36029.1"/>
    </source>
</evidence>
<dbReference type="PANTHER" id="PTHR43537">
    <property type="entry name" value="TRANSCRIPTIONAL REGULATOR, GNTR FAMILY"/>
    <property type="match status" value="1"/>
</dbReference>
<dbReference type="InterPro" id="IPR008920">
    <property type="entry name" value="TF_FadR/GntR_C"/>
</dbReference>
<gene>
    <name evidence="5" type="ORF">GCM10011360_24770</name>
</gene>
<feature type="domain" description="HTH gntR-type" evidence="4">
    <location>
        <begin position="9"/>
        <end position="76"/>
    </location>
</feature>
<dbReference type="Gene3D" id="1.10.10.10">
    <property type="entry name" value="Winged helix-like DNA-binding domain superfamily/Winged helix DNA-binding domain"/>
    <property type="match status" value="1"/>
</dbReference>
<dbReference type="EMBL" id="BMFJ01000001">
    <property type="protein sequence ID" value="GGE36029.1"/>
    <property type="molecule type" value="Genomic_DNA"/>
</dbReference>
<proteinExistence type="predicted"/>
<reference evidence="6" key="1">
    <citation type="journal article" date="2019" name="Int. J. Syst. Evol. Microbiol.">
        <title>The Global Catalogue of Microorganisms (GCM) 10K type strain sequencing project: providing services to taxonomists for standard genome sequencing and annotation.</title>
        <authorList>
            <consortium name="The Broad Institute Genomics Platform"/>
            <consortium name="The Broad Institute Genome Sequencing Center for Infectious Disease"/>
            <person name="Wu L."/>
            <person name="Ma J."/>
        </authorList>
    </citation>
    <scope>NUCLEOTIDE SEQUENCE [LARGE SCALE GENOMIC DNA]</scope>
    <source>
        <strain evidence="6">CGMCC 1.12664</strain>
    </source>
</reference>
<evidence type="ECO:0000256" key="2">
    <source>
        <dbReference type="ARBA" id="ARBA00023125"/>
    </source>
</evidence>
<dbReference type="SMART" id="SM00895">
    <property type="entry name" value="FCD"/>
    <property type="match status" value="1"/>
</dbReference>
<evidence type="ECO:0000259" key="4">
    <source>
        <dbReference type="PROSITE" id="PS50949"/>
    </source>
</evidence>
<dbReference type="RefSeq" id="WP_188477984.1">
    <property type="nucleotide sequence ID" value="NZ_BMFJ01000001.1"/>
</dbReference>
<evidence type="ECO:0000256" key="3">
    <source>
        <dbReference type="ARBA" id="ARBA00023163"/>
    </source>
</evidence>
<dbReference type="PROSITE" id="PS50949">
    <property type="entry name" value="HTH_GNTR"/>
    <property type="match status" value="1"/>
</dbReference>
<dbReference type="Pfam" id="PF07729">
    <property type="entry name" value="FCD"/>
    <property type="match status" value="1"/>
</dbReference>
<protein>
    <recommendedName>
        <fullName evidence="4">HTH gntR-type domain-containing protein</fullName>
    </recommendedName>
</protein>
<dbReference type="CDD" id="cd07377">
    <property type="entry name" value="WHTH_GntR"/>
    <property type="match status" value="1"/>
</dbReference>
<dbReference type="InterPro" id="IPR036388">
    <property type="entry name" value="WH-like_DNA-bd_sf"/>
</dbReference>
<dbReference type="SUPFAM" id="SSF48008">
    <property type="entry name" value="GntR ligand-binding domain-like"/>
    <property type="match status" value="1"/>
</dbReference>
<dbReference type="SMART" id="SM00345">
    <property type="entry name" value="HTH_GNTR"/>
    <property type="match status" value="1"/>
</dbReference>
<evidence type="ECO:0000256" key="1">
    <source>
        <dbReference type="ARBA" id="ARBA00023015"/>
    </source>
</evidence>
<keyword evidence="1" id="KW-0805">Transcription regulation</keyword>
<dbReference type="PRINTS" id="PR00035">
    <property type="entry name" value="HTHGNTR"/>
</dbReference>
<organism evidence="5 6">
    <name type="scientific">Primorskyibacter flagellatus</name>
    <dbReference type="NCBI Taxonomy" id="1387277"/>
    <lineage>
        <taxon>Bacteria</taxon>
        <taxon>Pseudomonadati</taxon>
        <taxon>Pseudomonadota</taxon>
        <taxon>Alphaproteobacteria</taxon>
        <taxon>Rhodobacterales</taxon>
        <taxon>Roseobacteraceae</taxon>
        <taxon>Primorskyibacter</taxon>
    </lineage>
</organism>